<sequence>MKKIKILHIQETVASVGVEKIRLLLAKYLDKLKYEQKIVCTFAYGQLRIYYSKYSAWQPIKLLLYRREQHFTWRKKQNTHSQNTINQ</sequence>
<gene>
    <name evidence="1" type="ORF">EZS27_028096</name>
</gene>
<protein>
    <submittedName>
        <fullName evidence="1">Uncharacterized protein</fullName>
    </submittedName>
</protein>
<name>A0A5J4QMX0_9ZZZZ</name>
<proteinExistence type="predicted"/>
<comment type="caution">
    <text evidence="1">The sequence shown here is derived from an EMBL/GenBank/DDBJ whole genome shotgun (WGS) entry which is preliminary data.</text>
</comment>
<evidence type="ECO:0000313" key="1">
    <source>
        <dbReference type="EMBL" id="KAA6322348.1"/>
    </source>
</evidence>
<dbReference type="EMBL" id="SNRY01003068">
    <property type="protein sequence ID" value="KAA6322348.1"/>
    <property type="molecule type" value="Genomic_DNA"/>
</dbReference>
<dbReference type="AlphaFoldDB" id="A0A5J4QMX0"/>
<accession>A0A5J4QMX0</accession>
<organism evidence="1">
    <name type="scientific">termite gut metagenome</name>
    <dbReference type="NCBI Taxonomy" id="433724"/>
    <lineage>
        <taxon>unclassified sequences</taxon>
        <taxon>metagenomes</taxon>
        <taxon>organismal metagenomes</taxon>
    </lineage>
</organism>
<reference evidence="1" key="1">
    <citation type="submission" date="2019-03" db="EMBL/GenBank/DDBJ databases">
        <title>Single cell metagenomics reveals metabolic interactions within the superorganism composed of flagellate Streblomastix strix and complex community of Bacteroidetes bacteria on its surface.</title>
        <authorList>
            <person name="Treitli S.C."/>
            <person name="Kolisko M."/>
            <person name="Husnik F."/>
            <person name="Keeling P."/>
            <person name="Hampl V."/>
        </authorList>
    </citation>
    <scope>NUCLEOTIDE SEQUENCE</scope>
    <source>
        <strain evidence="1">STM</strain>
    </source>
</reference>